<keyword evidence="2" id="KW-1185">Reference proteome</keyword>
<dbReference type="EMBL" id="CP129013">
    <property type="protein sequence ID" value="WLR41760.1"/>
    <property type="molecule type" value="Genomic_DNA"/>
</dbReference>
<name>A0ABY9JTK3_9BACI</name>
<dbReference type="InterPro" id="IPR029044">
    <property type="entry name" value="Nucleotide-diphossugar_trans"/>
</dbReference>
<sequence length="147" mass="16534">MLSGVIIADRPLDINLLLSENAKGKIIDLYIETMTSICDEIIIVCPNPMQIVGHVPSNVRLITAYYKNASPLGSIHAALSLSKKPYVWLVRASQSEPSCVIALNKLQKLQEKQVTPSINKISFPIVWPVTLKHTLENHLKKYQRYIQ</sequence>
<protein>
    <recommendedName>
        <fullName evidence="3">MobA-like NTP transferase domain-containing protein</fullName>
    </recommendedName>
</protein>
<dbReference type="Gene3D" id="3.90.550.10">
    <property type="entry name" value="Spore Coat Polysaccharide Biosynthesis Protein SpsA, Chain A"/>
    <property type="match status" value="1"/>
</dbReference>
<dbReference type="RefSeq" id="WP_226541235.1">
    <property type="nucleotide sequence ID" value="NZ_CP129013.1"/>
</dbReference>
<proteinExistence type="predicted"/>
<reference evidence="1 2" key="1">
    <citation type="submission" date="2023-06" db="EMBL/GenBank/DDBJ databases">
        <title>Five Gram-positive bacteria isolated from mangrove sediments in Shenzhen, Guangdong, China.</title>
        <authorList>
            <person name="Yu S."/>
            <person name="Zheng W."/>
            <person name="Huang Y."/>
        </authorList>
    </citation>
    <scope>NUCLEOTIDE SEQUENCE [LARGE SCALE GENOMIC DNA]</scope>
    <source>
        <strain evidence="1 2">SaN35-3</strain>
    </source>
</reference>
<evidence type="ECO:0000313" key="2">
    <source>
        <dbReference type="Proteomes" id="UP001197974"/>
    </source>
</evidence>
<organism evidence="1 2">
    <name type="scientific">Bacillus carboniphilus</name>
    <dbReference type="NCBI Taxonomy" id="86663"/>
    <lineage>
        <taxon>Bacteria</taxon>
        <taxon>Bacillati</taxon>
        <taxon>Bacillota</taxon>
        <taxon>Bacilli</taxon>
        <taxon>Bacillales</taxon>
        <taxon>Bacillaceae</taxon>
        <taxon>Bacillus</taxon>
    </lineage>
</organism>
<accession>A0ABY9JTK3</accession>
<gene>
    <name evidence="1" type="ORF">LC087_12960</name>
</gene>
<dbReference type="Proteomes" id="UP001197974">
    <property type="component" value="Chromosome"/>
</dbReference>
<evidence type="ECO:0008006" key="3">
    <source>
        <dbReference type="Google" id="ProtNLM"/>
    </source>
</evidence>
<evidence type="ECO:0000313" key="1">
    <source>
        <dbReference type="EMBL" id="WLR41760.1"/>
    </source>
</evidence>